<evidence type="ECO:0000313" key="3">
    <source>
        <dbReference type="Proteomes" id="UP000051888"/>
    </source>
</evidence>
<keyword evidence="3" id="KW-1185">Reference proteome</keyword>
<organism evidence="2 3">
    <name type="scientific">Heyndrickxia shackletonii</name>
    <dbReference type="NCBI Taxonomy" id="157838"/>
    <lineage>
        <taxon>Bacteria</taxon>
        <taxon>Bacillati</taxon>
        <taxon>Bacillota</taxon>
        <taxon>Bacilli</taxon>
        <taxon>Bacillales</taxon>
        <taxon>Bacillaceae</taxon>
        <taxon>Heyndrickxia</taxon>
    </lineage>
</organism>
<comment type="caution">
    <text evidence="2">The sequence shown here is derived from an EMBL/GenBank/DDBJ whole genome shotgun (WGS) entry which is preliminary data.</text>
</comment>
<dbReference type="Proteomes" id="UP000051888">
    <property type="component" value="Unassembled WGS sequence"/>
</dbReference>
<evidence type="ECO:0000313" key="2">
    <source>
        <dbReference type="EMBL" id="KQL52382.1"/>
    </source>
</evidence>
<dbReference type="PATRIC" id="fig|157838.3.peg.378"/>
<accession>A0A0Q3TE87</accession>
<protein>
    <submittedName>
        <fullName evidence="2">Uncharacterized protein</fullName>
    </submittedName>
</protein>
<proteinExistence type="predicted"/>
<dbReference type="AlphaFoldDB" id="A0A0Q3TE87"/>
<name>A0A0Q3TE87_9BACI</name>
<keyword evidence="1" id="KW-0472">Membrane</keyword>
<sequence length="59" mass="6949">MVETGKGYVFTVQLLLKDYVQCMHIIMMMNHNISLFLATFLCQFRRIRTYFSLHASSIS</sequence>
<keyword evidence="1" id="KW-0812">Transmembrane</keyword>
<dbReference type="EMBL" id="LJJC01000004">
    <property type="protein sequence ID" value="KQL52382.1"/>
    <property type="molecule type" value="Genomic_DNA"/>
</dbReference>
<keyword evidence="1" id="KW-1133">Transmembrane helix</keyword>
<reference evidence="2 3" key="1">
    <citation type="submission" date="2015-09" db="EMBL/GenBank/DDBJ databases">
        <title>Genome sequencing project for genomic taxonomy and phylogenomics of Bacillus-like bacteria.</title>
        <authorList>
            <person name="Liu B."/>
            <person name="Wang J."/>
            <person name="Zhu Y."/>
            <person name="Liu G."/>
            <person name="Chen Q."/>
            <person name="Chen Z."/>
            <person name="Lan J."/>
            <person name="Che J."/>
            <person name="Ge C."/>
            <person name="Shi H."/>
            <person name="Pan Z."/>
            <person name="Liu X."/>
        </authorList>
    </citation>
    <scope>NUCLEOTIDE SEQUENCE [LARGE SCALE GENOMIC DNA]</scope>
    <source>
        <strain evidence="2 3">LMG 18435</strain>
    </source>
</reference>
<gene>
    <name evidence="2" type="ORF">AN964_01700</name>
</gene>
<evidence type="ECO:0000256" key="1">
    <source>
        <dbReference type="SAM" id="Phobius"/>
    </source>
</evidence>
<feature type="transmembrane region" description="Helical" evidence="1">
    <location>
        <begin position="23"/>
        <end position="42"/>
    </location>
</feature>